<proteinExistence type="predicted"/>
<reference evidence="3" key="1">
    <citation type="submission" date="2016-02" db="EMBL/GenBank/DDBJ databases">
        <authorList>
            <person name="Holder M.E."/>
            <person name="Ajami N.J."/>
            <person name="Petrosino J.F."/>
        </authorList>
    </citation>
    <scope>NUCLEOTIDE SEQUENCE [LARGE SCALE GENOMIC DNA]</scope>
    <source>
        <strain evidence="3">CCUG 36733</strain>
    </source>
</reference>
<keyword evidence="3" id="KW-1185">Reference proteome</keyword>
<dbReference type="SMART" id="SM01022">
    <property type="entry name" value="ASCH"/>
    <property type="match status" value="1"/>
</dbReference>
<dbReference type="PANTHER" id="PTHR39203">
    <property type="entry name" value="CYTOPLASMIC PROTEIN-RELATED"/>
    <property type="match status" value="1"/>
</dbReference>
<evidence type="ECO:0000313" key="2">
    <source>
        <dbReference type="EMBL" id="AMD88569.1"/>
    </source>
</evidence>
<dbReference type="AlphaFoldDB" id="A0A0X8JGT6"/>
<dbReference type="InterPro" id="IPR009326">
    <property type="entry name" value="DUF984"/>
</dbReference>
<dbReference type="Proteomes" id="UP000065220">
    <property type="component" value="Chromosome"/>
</dbReference>
<organism evidence="2 3">
    <name type="scientific">Actinomyces radicidentis</name>
    <dbReference type="NCBI Taxonomy" id="111015"/>
    <lineage>
        <taxon>Bacteria</taxon>
        <taxon>Bacillati</taxon>
        <taxon>Actinomycetota</taxon>
        <taxon>Actinomycetes</taxon>
        <taxon>Actinomycetales</taxon>
        <taxon>Actinomycetaceae</taxon>
        <taxon>Actinomyces</taxon>
    </lineage>
</organism>
<gene>
    <name evidence="2" type="ORF">AXF14_10730</name>
</gene>
<dbReference type="PIRSF" id="PIRSF021320">
    <property type="entry name" value="DUF984"/>
    <property type="match status" value="1"/>
</dbReference>
<name>A0A0X8JGT6_ACTRD</name>
<protein>
    <recommendedName>
        <fullName evidence="1">ASCH domain-containing protein</fullName>
    </recommendedName>
</protein>
<feature type="domain" description="ASCH" evidence="1">
    <location>
        <begin position="13"/>
        <end position="143"/>
    </location>
</feature>
<evidence type="ECO:0000313" key="3">
    <source>
        <dbReference type="Proteomes" id="UP000065220"/>
    </source>
</evidence>
<dbReference type="SUPFAM" id="SSF88697">
    <property type="entry name" value="PUA domain-like"/>
    <property type="match status" value="1"/>
</dbReference>
<evidence type="ECO:0000259" key="1">
    <source>
        <dbReference type="SMART" id="SM01022"/>
    </source>
</evidence>
<accession>A0A0X8JGT6</accession>
<dbReference type="InterPro" id="IPR007374">
    <property type="entry name" value="ASCH_domain"/>
</dbReference>
<dbReference type="Pfam" id="PF04266">
    <property type="entry name" value="ASCH"/>
    <property type="match status" value="1"/>
</dbReference>
<dbReference type="PANTHER" id="PTHR39203:SF1">
    <property type="entry name" value="CYTOPLASMIC PROTEIN"/>
    <property type="match status" value="1"/>
</dbReference>
<dbReference type="Gene3D" id="3.10.400.10">
    <property type="entry name" value="Sulfate adenylyltransferase"/>
    <property type="match status" value="1"/>
</dbReference>
<dbReference type="InterPro" id="IPR015947">
    <property type="entry name" value="PUA-like_sf"/>
</dbReference>
<dbReference type="EMBL" id="CP014228">
    <property type="protein sequence ID" value="AMD88569.1"/>
    <property type="molecule type" value="Genomic_DNA"/>
</dbReference>
<dbReference type="KEGG" id="ard:AXF14_10730"/>
<sequence>MPDGWELLPEGLYAFPGPLRDRLVSAILAGAKRTTTGLLAELELEDEVTGDDVGACEVVVDSQGRAVAVTRTTAARVVRLGDVTLEHAVAEGEGHTSVAQWRAGHERFWRSDEETAWFREQGAEPPVIDDDTRVVCWRFKVEAQDPAAR</sequence>